<evidence type="ECO:0000256" key="5">
    <source>
        <dbReference type="ARBA" id="ARBA00022695"/>
    </source>
</evidence>
<comment type="catalytic activity">
    <reaction evidence="8 9">
        <text>dTTP + alpha-D-glucose 1-phosphate + H(+) = dTDP-alpha-D-glucose + diphosphate</text>
        <dbReference type="Rhea" id="RHEA:15225"/>
        <dbReference type="ChEBI" id="CHEBI:15378"/>
        <dbReference type="ChEBI" id="CHEBI:33019"/>
        <dbReference type="ChEBI" id="CHEBI:37568"/>
        <dbReference type="ChEBI" id="CHEBI:57477"/>
        <dbReference type="ChEBI" id="CHEBI:58601"/>
        <dbReference type="EC" id="2.7.7.24"/>
    </reaction>
</comment>
<reference evidence="11 12" key="1">
    <citation type="journal article" date="2012" name="Stand. Genomic Sci.">
        <title>Complete genome sequence of Liberibacter crescens BT-1.</title>
        <authorList>
            <person name="Leonard M.T."/>
            <person name="Fagen J.R."/>
            <person name="Davis-Richardson A.G."/>
            <person name="Davis M.J."/>
            <person name="Triplett E.W."/>
        </authorList>
    </citation>
    <scope>NUCLEOTIDE SEQUENCE [LARGE SCALE GENOMIC DNA]</scope>
    <source>
        <strain evidence="11 12">BT-1</strain>
    </source>
</reference>
<evidence type="ECO:0000259" key="10">
    <source>
        <dbReference type="Pfam" id="PF00483"/>
    </source>
</evidence>
<evidence type="ECO:0000256" key="4">
    <source>
        <dbReference type="ARBA" id="ARBA00022679"/>
    </source>
</evidence>
<comment type="cofactor">
    <cofactor evidence="1">
        <name>Mg(2+)</name>
        <dbReference type="ChEBI" id="CHEBI:18420"/>
    </cofactor>
</comment>
<keyword evidence="5 9" id="KW-0548">Nucleotidyltransferase</keyword>
<dbReference type="Pfam" id="PF00483">
    <property type="entry name" value="NTP_transferase"/>
    <property type="match status" value="1"/>
</dbReference>
<dbReference type="Gene3D" id="3.90.550.10">
    <property type="entry name" value="Spore Coat Polysaccharide Biosynthesis Protein SpsA, Chain A"/>
    <property type="match status" value="1"/>
</dbReference>
<evidence type="ECO:0000256" key="9">
    <source>
        <dbReference type="RuleBase" id="RU003706"/>
    </source>
</evidence>
<dbReference type="KEGG" id="lcc:B488_09970"/>
<dbReference type="SUPFAM" id="SSF53448">
    <property type="entry name" value="Nucleotide-diphospho-sugar transferases"/>
    <property type="match status" value="1"/>
</dbReference>
<protein>
    <recommendedName>
        <fullName evidence="3 9">Glucose-1-phosphate thymidylyltransferase</fullName>
        <ecNumber evidence="3 9">2.7.7.24</ecNumber>
    </recommendedName>
</protein>
<dbReference type="RefSeq" id="WP_015273414.1">
    <property type="nucleotide sequence ID" value="NC_019907.1"/>
</dbReference>
<dbReference type="CDD" id="cd02538">
    <property type="entry name" value="G1P_TT_short"/>
    <property type="match status" value="1"/>
</dbReference>
<keyword evidence="12" id="KW-1185">Reference proteome</keyword>
<dbReference type="NCBIfam" id="TIGR01207">
    <property type="entry name" value="rmlA"/>
    <property type="match status" value="1"/>
</dbReference>
<comment type="similarity">
    <text evidence="2 9">Belongs to the glucose-1-phosphate thymidylyltransferase family.</text>
</comment>
<sequence>MKGIILAGGNGSRLNPMTSVVSKQMLPVYNKPMIYYPLTTLMEAGIHEILIISTPRDLPAFKQLLGSGKQWGINLSYVEQPLPGGLAQAYILGADFIGDSPSALILGDNIFYGDKLQYIFQKALSREEGATVIACSVPDPERYGVVELDASGKAIIIEEKPDCPKTNLAVTGFYFYDKEVVEIARQLKPSIRGELEITDINCCYLKNQSIFVEILDGTSKWIDTGTPASLADATVFIRNLEENHNIHIGYPEEVAYRQGFISMNDFVKLCENYGNNLYGQYLKSIF</sequence>
<keyword evidence="6 9" id="KW-0479">Metal-binding</keyword>
<dbReference type="HOGENOM" id="CLU_029499_9_0_5"/>
<evidence type="ECO:0000313" key="12">
    <source>
        <dbReference type="Proteomes" id="UP000010799"/>
    </source>
</evidence>
<comment type="function">
    <text evidence="9">Catalyzes the formation of dTDP-glucose, from dTTP and glucose 1-phosphate, as well as its pyrophosphorolysis.</text>
</comment>
<dbReference type="Proteomes" id="UP000010799">
    <property type="component" value="Chromosome"/>
</dbReference>
<evidence type="ECO:0000256" key="7">
    <source>
        <dbReference type="ARBA" id="ARBA00022842"/>
    </source>
</evidence>
<dbReference type="InterPro" id="IPR005835">
    <property type="entry name" value="NTP_transferase_dom"/>
</dbReference>
<evidence type="ECO:0000256" key="1">
    <source>
        <dbReference type="ARBA" id="ARBA00001946"/>
    </source>
</evidence>
<accession>L0ETX2</accession>
<organism evidence="11 12">
    <name type="scientific">Liberibacter crescens (strain BT-1)</name>
    <dbReference type="NCBI Taxonomy" id="1215343"/>
    <lineage>
        <taxon>Bacteria</taxon>
        <taxon>Pseudomonadati</taxon>
        <taxon>Pseudomonadota</taxon>
        <taxon>Alphaproteobacteria</taxon>
        <taxon>Hyphomicrobiales</taxon>
        <taxon>Rhizobiaceae</taxon>
        <taxon>Liberibacter</taxon>
    </lineage>
</organism>
<dbReference type="EC" id="2.7.7.24" evidence="3 9"/>
<dbReference type="STRING" id="1215343.B488_09970"/>
<keyword evidence="7 9" id="KW-0460">Magnesium</keyword>
<dbReference type="AlphaFoldDB" id="L0ETX2"/>
<dbReference type="FunFam" id="3.90.550.10:FF:000023">
    <property type="entry name" value="Glucose-1-phosphate thymidylyltransferase"/>
    <property type="match status" value="1"/>
</dbReference>
<evidence type="ECO:0000256" key="2">
    <source>
        <dbReference type="ARBA" id="ARBA00010480"/>
    </source>
</evidence>
<dbReference type="InterPro" id="IPR005907">
    <property type="entry name" value="G1P_thy_trans_s"/>
</dbReference>
<gene>
    <name evidence="11" type="ordered locus">B488_09970</name>
</gene>
<dbReference type="eggNOG" id="COG1209">
    <property type="taxonomic scope" value="Bacteria"/>
</dbReference>
<dbReference type="EMBL" id="CP003789">
    <property type="protein sequence ID" value="AGA64989.1"/>
    <property type="molecule type" value="Genomic_DNA"/>
</dbReference>
<evidence type="ECO:0000256" key="6">
    <source>
        <dbReference type="ARBA" id="ARBA00022723"/>
    </source>
</evidence>
<dbReference type="InterPro" id="IPR029044">
    <property type="entry name" value="Nucleotide-diphossugar_trans"/>
</dbReference>
<evidence type="ECO:0000256" key="8">
    <source>
        <dbReference type="ARBA" id="ARBA00049336"/>
    </source>
</evidence>
<proteinExistence type="inferred from homology"/>
<dbReference type="PANTHER" id="PTHR43532:SF1">
    <property type="entry name" value="GLUCOSE-1-PHOSPHATE THYMIDYLYLTRANSFERASE 1"/>
    <property type="match status" value="1"/>
</dbReference>
<name>L0ETX2_LIBCB</name>
<keyword evidence="4 9" id="KW-0808">Transferase</keyword>
<dbReference type="PATRIC" id="fig|1215343.11.peg.1025"/>
<dbReference type="GO" id="GO:0046872">
    <property type="term" value="F:metal ion binding"/>
    <property type="evidence" value="ECO:0007669"/>
    <property type="project" value="UniProtKB-KW"/>
</dbReference>
<evidence type="ECO:0000313" key="11">
    <source>
        <dbReference type="EMBL" id="AGA64989.1"/>
    </source>
</evidence>
<feature type="domain" description="Nucleotidyl transferase" evidence="10">
    <location>
        <begin position="2"/>
        <end position="238"/>
    </location>
</feature>
<evidence type="ECO:0000256" key="3">
    <source>
        <dbReference type="ARBA" id="ARBA00012461"/>
    </source>
</evidence>
<dbReference type="GO" id="GO:0008879">
    <property type="term" value="F:glucose-1-phosphate thymidylyltransferase activity"/>
    <property type="evidence" value="ECO:0007669"/>
    <property type="project" value="UniProtKB-EC"/>
</dbReference>
<dbReference type="PANTHER" id="PTHR43532">
    <property type="entry name" value="GLUCOSE-1-PHOSPHATE THYMIDYLYLTRANSFERASE"/>
    <property type="match status" value="1"/>
</dbReference>